<keyword evidence="1" id="KW-0472">Membrane</keyword>
<evidence type="ECO:0008006" key="4">
    <source>
        <dbReference type="Google" id="ProtNLM"/>
    </source>
</evidence>
<protein>
    <recommendedName>
        <fullName evidence="4">Mid2 domain-containing protein</fullName>
    </recommendedName>
</protein>
<accession>A0A2T3A918</accession>
<dbReference type="OrthoDB" id="5215637at2759"/>
<dbReference type="EMBL" id="KZ678435">
    <property type="protein sequence ID" value="PSR86994.1"/>
    <property type="molecule type" value="Genomic_DNA"/>
</dbReference>
<evidence type="ECO:0000313" key="3">
    <source>
        <dbReference type="Proteomes" id="UP000241462"/>
    </source>
</evidence>
<feature type="transmembrane region" description="Helical" evidence="1">
    <location>
        <begin position="322"/>
        <end position="347"/>
    </location>
</feature>
<dbReference type="InParanoid" id="A0A2T3A918"/>
<organism evidence="2 3">
    <name type="scientific">Coniella lustricola</name>
    <dbReference type="NCBI Taxonomy" id="2025994"/>
    <lineage>
        <taxon>Eukaryota</taxon>
        <taxon>Fungi</taxon>
        <taxon>Dikarya</taxon>
        <taxon>Ascomycota</taxon>
        <taxon>Pezizomycotina</taxon>
        <taxon>Sordariomycetes</taxon>
        <taxon>Sordariomycetidae</taxon>
        <taxon>Diaporthales</taxon>
        <taxon>Schizoparmaceae</taxon>
        <taxon>Coniella</taxon>
    </lineage>
</organism>
<keyword evidence="1" id="KW-1133">Transmembrane helix</keyword>
<proteinExistence type="predicted"/>
<evidence type="ECO:0000256" key="1">
    <source>
        <dbReference type="SAM" id="Phobius"/>
    </source>
</evidence>
<keyword evidence="1" id="KW-0812">Transmembrane</keyword>
<dbReference type="AlphaFoldDB" id="A0A2T3A918"/>
<evidence type="ECO:0000313" key="2">
    <source>
        <dbReference type="EMBL" id="PSR86994.1"/>
    </source>
</evidence>
<gene>
    <name evidence="2" type="ORF">BD289DRAFT_247016</name>
</gene>
<keyword evidence="3" id="KW-1185">Reference proteome</keyword>
<name>A0A2T3A918_9PEZI</name>
<reference evidence="2 3" key="1">
    <citation type="journal article" date="2018" name="Mycol. Prog.">
        <title>Coniella lustricola, a new species from submerged detritus.</title>
        <authorList>
            <person name="Raudabaugh D.B."/>
            <person name="Iturriaga T."/>
            <person name="Carver A."/>
            <person name="Mondo S."/>
            <person name="Pangilinan J."/>
            <person name="Lipzen A."/>
            <person name="He G."/>
            <person name="Amirebrahimi M."/>
            <person name="Grigoriev I.V."/>
            <person name="Miller A.N."/>
        </authorList>
    </citation>
    <scope>NUCLEOTIDE SEQUENCE [LARGE SCALE GENOMIC DNA]</scope>
    <source>
        <strain evidence="2 3">B22-T-1</strain>
    </source>
</reference>
<dbReference type="STRING" id="2025994.A0A2T3A918"/>
<dbReference type="Proteomes" id="UP000241462">
    <property type="component" value="Unassembled WGS sequence"/>
</dbReference>
<sequence>MTIAAHQLKCLRIVSCVSLPHTVLADCGFHMLSRQFNVRLEGRTWPGVALGVGECSFGLGDLSSSPLLLLYTMIGTPFLLSCVDCSLAHHSAPHLRSVPSLSLSLSSSSSPSSSSFLFSTITMRPQRLLATISWLLFTTLVDSTCYNVDGTTTDLDNSFQPCNASARYSACCATNKGAQADVCLTSGLCYTQGQGYSGMIYMNGCTDKTGKAANCPHFCPDATTNWGGGSTVRQYNILQCNQGVYCCRSSADRSNCCNNASAIISTDVGRLLLATATLTSTVSTGTAASTFTITSLPSEQTNSDSGSSVAGNATCPADRTTIVGGAVGGALGAALLASLGALAYVLVRNRTLAAGAPHSYNQSMHGTRDGSQMTSLASPQPYVKARTDMQGRPAVIPCELPVEQSRVEM</sequence>